<dbReference type="VEuPathDB" id="FungiDB:BCV72DRAFT_330182"/>
<dbReference type="AlphaFoldDB" id="A0A1X0R1C5"/>
<dbReference type="EMBL" id="KV921937">
    <property type="protein sequence ID" value="ORE05786.1"/>
    <property type="molecule type" value="Genomic_DNA"/>
</dbReference>
<name>A0A1X0R1C5_RHIZD</name>
<reference evidence="1" key="1">
    <citation type="journal article" date="2016" name="Proc. Natl. Acad. Sci. U.S.A.">
        <title>Lipid metabolic changes in an early divergent fungus govern the establishment of a mutualistic symbiosis with endobacteria.</title>
        <authorList>
            <person name="Lastovetsky O.A."/>
            <person name="Gaspar M.L."/>
            <person name="Mondo S.J."/>
            <person name="LaButti K.M."/>
            <person name="Sandor L."/>
            <person name="Grigoriev I.V."/>
            <person name="Henry S.A."/>
            <person name="Pawlowska T.E."/>
        </authorList>
    </citation>
    <scope>NUCLEOTIDE SEQUENCE [LARGE SCALE GENOMIC DNA]</scope>
    <source>
        <strain evidence="1">ATCC 52814</strain>
    </source>
</reference>
<protein>
    <submittedName>
        <fullName evidence="1">Uncharacterized protein</fullName>
    </submittedName>
</protein>
<dbReference type="OrthoDB" id="2289193at2759"/>
<accession>A0A1X0R1C5</accession>
<organism evidence="1">
    <name type="scientific">Rhizopus microsporus var. microsporus</name>
    <dbReference type="NCBI Taxonomy" id="86635"/>
    <lineage>
        <taxon>Eukaryota</taxon>
        <taxon>Fungi</taxon>
        <taxon>Fungi incertae sedis</taxon>
        <taxon>Mucoromycota</taxon>
        <taxon>Mucoromycotina</taxon>
        <taxon>Mucoromycetes</taxon>
        <taxon>Mucorales</taxon>
        <taxon>Mucorineae</taxon>
        <taxon>Rhizopodaceae</taxon>
        <taxon>Rhizopus</taxon>
    </lineage>
</organism>
<evidence type="ECO:0000313" key="1">
    <source>
        <dbReference type="EMBL" id="ORE05786.1"/>
    </source>
</evidence>
<gene>
    <name evidence="1" type="ORF">BCV72DRAFT_330182</name>
</gene>
<sequence>MKRLLQKFQDLKISKSTVYNFVRTEYNLSLKKAQFQPVDRSSEEKIQERFDWVHKWKCTDMDFRTNRVLLDESVFHINLKRSMTWSKKKDFLLWSQCPKPEHKQQRF</sequence>
<proteinExistence type="predicted"/>
<dbReference type="Proteomes" id="UP000242414">
    <property type="component" value="Unassembled WGS sequence"/>
</dbReference>